<reference evidence="1 2" key="1">
    <citation type="journal article" date="2018" name="Front. Plant Sci.">
        <title>Red Clover (Trifolium pratense) and Zigzag Clover (T. medium) - A Picture of Genomic Similarities and Differences.</title>
        <authorList>
            <person name="Dluhosova J."/>
            <person name="Istvanek J."/>
            <person name="Nedelnik J."/>
            <person name="Repkova J."/>
        </authorList>
    </citation>
    <scope>NUCLEOTIDE SEQUENCE [LARGE SCALE GENOMIC DNA]</scope>
    <source>
        <strain evidence="2">cv. 10/8</strain>
        <tissue evidence="1">Leaf</tissue>
    </source>
</reference>
<dbReference type="AlphaFoldDB" id="A0A392W2Y4"/>
<comment type="caution">
    <text evidence="1">The sequence shown here is derived from an EMBL/GenBank/DDBJ whole genome shotgun (WGS) entry which is preliminary data.</text>
</comment>
<proteinExistence type="predicted"/>
<dbReference type="Proteomes" id="UP000265520">
    <property type="component" value="Unassembled WGS sequence"/>
</dbReference>
<keyword evidence="2" id="KW-1185">Reference proteome</keyword>
<organism evidence="1 2">
    <name type="scientific">Trifolium medium</name>
    <dbReference type="NCBI Taxonomy" id="97028"/>
    <lineage>
        <taxon>Eukaryota</taxon>
        <taxon>Viridiplantae</taxon>
        <taxon>Streptophyta</taxon>
        <taxon>Embryophyta</taxon>
        <taxon>Tracheophyta</taxon>
        <taxon>Spermatophyta</taxon>
        <taxon>Magnoliopsida</taxon>
        <taxon>eudicotyledons</taxon>
        <taxon>Gunneridae</taxon>
        <taxon>Pentapetalae</taxon>
        <taxon>rosids</taxon>
        <taxon>fabids</taxon>
        <taxon>Fabales</taxon>
        <taxon>Fabaceae</taxon>
        <taxon>Papilionoideae</taxon>
        <taxon>50 kb inversion clade</taxon>
        <taxon>NPAAA clade</taxon>
        <taxon>Hologalegina</taxon>
        <taxon>IRL clade</taxon>
        <taxon>Trifolieae</taxon>
        <taxon>Trifolium</taxon>
    </lineage>
</organism>
<evidence type="ECO:0000313" key="2">
    <source>
        <dbReference type="Proteomes" id="UP000265520"/>
    </source>
</evidence>
<sequence length="46" mass="5123">MPHVAQHRTTRSVSGALRSIGRALRRSGQGLLALARCADLWRALRR</sequence>
<dbReference type="EMBL" id="LXQA011372304">
    <property type="protein sequence ID" value="MCI94988.1"/>
    <property type="molecule type" value="Genomic_DNA"/>
</dbReference>
<name>A0A392W2Y4_9FABA</name>
<accession>A0A392W2Y4</accession>
<evidence type="ECO:0000313" key="1">
    <source>
        <dbReference type="EMBL" id="MCI94988.1"/>
    </source>
</evidence>
<protein>
    <submittedName>
        <fullName evidence="1">Uncharacterized protein</fullName>
    </submittedName>
</protein>
<feature type="non-terminal residue" evidence="1">
    <location>
        <position position="46"/>
    </location>
</feature>